<feature type="chain" id="PRO_5014889101" description="DUF3108 domain-containing protein" evidence="1">
    <location>
        <begin position="18"/>
        <end position="257"/>
    </location>
</feature>
<proteinExistence type="predicted"/>
<feature type="signal peptide" evidence="1">
    <location>
        <begin position="1"/>
        <end position="17"/>
    </location>
</feature>
<sequence>MRLTIIIILLSVSLANAQTVDRFAGEELEYSLEWHLPLPWFSWIGGQAGRVTMSCQADVMGYQLSFAGQTVNWAAKVYPFDNKASVYIDNLGFVKSIKHCFTDETRNIWQLSDSGLVNYQRLDRHNSLISSDSFRMTRLLDALSAIYYLRSCSFSVGDSIKLDIVGYDERKSINVIRPAIVYILKQAVYSWQGQDQLCWVGRIQIAPEVNIFPGSEIELWATVQDRTPVFVKTNIVVKGFIPSTVEGRLKQYQKSDH</sequence>
<reference evidence="3" key="1">
    <citation type="submission" date="2017-09" db="EMBL/GenBank/DDBJ databases">
        <title>Depth-based differentiation of microbial function through sediment-hosted aquifers and enrichment of novel symbionts in the deep terrestrial subsurface.</title>
        <authorList>
            <person name="Probst A.J."/>
            <person name="Ladd B."/>
            <person name="Jarett J.K."/>
            <person name="Geller-Mcgrath D.E."/>
            <person name="Sieber C.M.K."/>
            <person name="Emerson J.B."/>
            <person name="Anantharaman K."/>
            <person name="Thomas B.C."/>
            <person name="Malmstrom R."/>
            <person name="Stieglmeier M."/>
            <person name="Klingl A."/>
            <person name="Woyke T."/>
            <person name="Ryan C.M."/>
            <person name="Banfield J.F."/>
        </authorList>
    </citation>
    <scope>NUCLEOTIDE SEQUENCE [LARGE SCALE GENOMIC DNA]</scope>
</reference>
<dbReference type="Pfam" id="PF11306">
    <property type="entry name" value="DUF3108"/>
    <property type="match status" value="1"/>
</dbReference>
<protein>
    <recommendedName>
        <fullName evidence="4">DUF3108 domain-containing protein</fullName>
    </recommendedName>
</protein>
<accession>A0A2M6WD53</accession>
<dbReference type="EMBL" id="PFBO01000027">
    <property type="protein sequence ID" value="PIT90674.1"/>
    <property type="molecule type" value="Genomic_DNA"/>
</dbReference>
<organism evidence="2 3">
    <name type="scientific">Candidatus Komeilibacteria bacterium CG10_big_fil_rev_8_21_14_0_10_41_13</name>
    <dbReference type="NCBI Taxonomy" id="1974476"/>
    <lineage>
        <taxon>Bacteria</taxon>
        <taxon>Candidatus Komeiliibacteriota</taxon>
    </lineage>
</organism>
<evidence type="ECO:0000256" key="1">
    <source>
        <dbReference type="SAM" id="SignalP"/>
    </source>
</evidence>
<dbReference type="Proteomes" id="UP000230543">
    <property type="component" value="Unassembled WGS sequence"/>
</dbReference>
<evidence type="ECO:0008006" key="4">
    <source>
        <dbReference type="Google" id="ProtNLM"/>
    </source>
</evidence>
<evidence type="ECO:0000313" key="3">
    <source>
        <dbReference type="Proteomes" id="UP000230543"/>
    </source>
</evidence>
<dbReference type="InterPro" id="IPR021457">
    <property type="entry name" value="DUF3108"/>
</dbReference>
<name>A0A2M6WD53_9BACT</name>
<gene>
    <name evidence="2" type="ORF">COU22_00870</name>
</gene>
<evidence type="ECO:0000313" key="2">
    <source>
        <dbReference type="EMBL" id="PIT90674.1"/>
    </source>
</evidence>
<dbReference type="AlphaFoldDB" id="A0A2M6WD53"/>
<comment type="caution">
    <text evidence="2">The sequence shown here is derived from an EMBL/GenBank/DDBJ whole genome shotgun (WGS) entry which is preliminary data.</text>
</comment>
<keyword evidence="1" id="KW-0732">Signal</keyword>